<gene>
    <name evidence="1" type="ORF">FRX48_08141</name>
</gene>
<evidence type="ECO:0000313" key="2">
    <source>
        <dbReference type="Proteomes" id="UP000324767"/>
    </source>
</evidence>
<sequence length="183" mass="19081">MSNSIYLVINAGAAVNPFPWGVLINGHIPDSWLWQPSSFTASFRNTTFIYESATLLTAYRLGRVDASVLPNLQEILDALAVGPGMDSHAWTIAAVHALDVPGGLHLTMSSADIESAAVGEAMAASRSVERGTTNARVINATGASDGETSVFPGIPASAGNGREGGWPWEEAVGFRDGGHLGGF</sequence>
<comment type="caution">
    <text evidence="1">The sequence shown here is derived from an EMBL/GenBank/DDBJ whole genome shotgun (WGS) entry which is preliminary data.</text>
</comment>
<dbReference type="AlphaFoldDB" id="A0A5M8PGA8"/>
<evidence type="ECO:0000313" key="1">
    <source>
        <dbReference type="EMBL" id="KAA6408399.1"/>
    </source>
</evidence>
<protein>
    <submittedName>
        <fullName evidence="1">Uncharacterized protein</fullName>
    </submittedName>
</protein>
<name>A0A5M8PGA8_9LECA</name>
<reference evidence="1 2" key="1">
    <citation type="submission" date="2019-09" db="EMBL/GenBank/DDBJ databases">
        <title>The hologenome of the rock-dwelling lichen Lasallia pustulata.</title>
        <authorList>
            <person name="Greshake Tzovaras B."/>
            <person name="Segers F."/>
            <person name="Bicker A."/>
            <person name="Dal Grande F."/>
            <person name="Otte J."/>
            <person name="Hankeln T."/>
            <person name="Schmitt I."/>
            <person name="Ebersberger I."/>
        </authorList>
    </citation>
    <scope>NUCLEOTIDE SEQUENCE [LARGE SCALE GENOMIC DNA]</scope>
    <source>
        <strain evidence="1">A1-1</strain>
    </source>
</reference>
<accession>A0A5M8PGA8</accession>
<proteinExistence type="predicted"/>
<dbReference type="EMBL" id="VXIT01000014">
    <property type="protein sequence ID" value="KAA6408399.1"/>
    <property type="molecule type" value="Genomic_DNA"/>
</dbReference>
<dbReference type="Proteomes" id="UP000324767">
    <property type="component" value="Unassembled WGS sequence"/>
</dbReference>
<dbReference type="OrthoDB" id="10569769at2759"/>
<organism evidence="1 2">
    <name type="scientific">Lasallia pustulata</name>
    <dbReference type="NCBI Taxonomy" id="136370"/>
    <lineage>
        <taxon>Eukaryota</taxon>
        <taxon>Fungi</taxon>
        <taxon>Dikarya</taxon>
        <taxon>Ascomycota</taxon>
        <taxon>Pezizomycotina</taxon>
        <taxon>Lecanoromycetes</taxon>
        <taxon>OSLEUM clade</taxon>
        <taxon>Umbilicariomycetidae</taxon>
        <taxon>Umbilicariales</taxon>
        <taxon>Umbilicariaceae</taxon>
        <taxon>Lasallia</taxon>
    </lineage>
</organism>